<feature type="non-terminal residue" evidence="1">
    <location>
        <position position="1"/>
    </location>
</feature>
<dbReference type="Proteomes" id="UP000494106">
    <property type="component" value="Unassembled WGS sequence"/>
</dbReference>
<gene>
    <name evidence="1" type="ORF">APLA_LOCUS2184</name>
</gene>
<organism evidence="1 2">
    <name type="scientific">Arctia plantaginis</name>
    <name type="common">Wood tiger moth</name>
    <name type="synonym">Phalaena plantaginis</name>
    <dbReference type="NCBI Taxonomy" id="874455"/>
    <lineage>
        <taxon>Eukaryota</taxon>
        <taxon>Metazoa</taxon>
        <taxon>Ecdysozoa</taxon>
        <taxon>Arthropoda</taxon>
        <taxon>Hexapoda</taxon>
        <taxon>Insecta</taxon>
        <taxon>Pterygota</taxon>
        <taxon>Neoptera</taxon>
        <taxon>Endopterygota</taxon>
        <taxon>Lepidoptera</taxon>
        <taxon>Glossata</taxon>
        <taxon>Ditrysia</taxon>
        <taxon>Noctuoidea</taxon>
        <taxon>Erebidae</taxon>
        <taxon>Arctiinae</taxon>
        <taxon>Arctia</taxon>
    </lineage>
</organism>
<dbReference type="AlphaFoldDB" id="A0A8S0Z011"/>
<sequence>MLLDDHILSAFPDYRHSMLKYPRQWAPDFGSRETISDGVLF</sequence>
<accession>A0A8S0Z011</accession>
<dbReference type="EMBL" id="CADEBC010000193">
    <property type="protein sequence ID" value="CAB3224895.1"/>
    <property type="molecule type" value="Genomic_DNA"/>
</dbReference>
<evidence type="ECO:0000313" key="1">
    <source>
        <dbReference type="EMBL" id="CAB3224895.1"/>
    </source>
</evidence>
<name>A0A8S0Z011_ARCPL</name>
<evidence type="ECO:0000313" key="2">
    <source>
        <dbReference type="Proteomes" id="UP000494106"/>
    </source>
</evidence>
<keyword evidence="2" id="KW-1185">Reference proteome</keyword>
<protein>
    <submittedName>
        <fullName evidence="1">Uncharacterized protein</fullName>
    </submittedName>
</protein>
<proteinExistence type="predicted"/>
<comment type="caution">
    <text evidence="1">The sequence shown here is derived from an EMBL/GenBank/DDBJ whole genome shotgun (WGS) entry which is preliminary data.</text>
</comment>
<reference evidence="1 2" key="1">
    <citation type="submission" date="2020-04" db="EMBL/GenBank/DDBJ databases">
        <authorList>
            <person name="Wallbank WR R."/>
            <person name="Pardo Diaz C."/>
            <person name="Kozak K."/>
            <person name="Martin S."/>
            <person name="Jiggins C."/>
            <person name="Moest M."/>
            <person name="Warren A I."/>
            <person name="Byers J.R.P. K."/>
            <person name="Montejo-Kovacevich G."/>
            <person name="Yen C E."/>
        </authorList>
    </citation>
    <scope>NUCLEOTIDE SEQUENCE [LARGE SCALE GENOMIC DNA]</scope>
</reference>